<keyword evidence="2 5" id="KW-0812">Transmembrane</keyword>
<dbReference type="EMBL" id="BAABJQ010000020">
    <property type="protein sequence ID" value="GAA5194021.1"/>
    <property type="molecule type" value="Genomic_DNA"/>
</dbReference>
<keyword evidence="3 5" id="KW-1133">Transmembrane helix</keyword>
<dbReference type="RefSeq" id="WP_345634812.1">
    <property type="nucleotide sequence ID" value="NZ_BAABJQ010000020.1"/>
</dbReference>
<name>A0ABP9SCW1_9ACTN</name>
<reference evidence="7" key="1">
    <citation type="journal article" date="2019" name="Int. J. Syst. Evol. Microbiol.">
        <title>The Global Catalogue of Microorganisms (GCM) 10K type strain sequencing project: providing services to taxonomists for standard genome sequencing and annotation.</title>
        <authorList>
            <consortium name="The Broad Institute Genomics Platform"/>
            <consortium name="The Broad Institute Genome Sequencing Center for Infectious Disease"/>
            <person name="Wu L."/>
            <person name="Ma J."/>
        </authorList>
    </citation>
    <scope>NUCLEOTIDE SEQUENCE [LARGE SCALE GENOMIC DNA]</scope>
    <source>
        <strain evidence="7">JCM 18304</strain>
    </source>
</reference>
<keyword evidence="4 5" id="KW-0472">Membrane</keyword>
<keyword evidence="7" id="KW-1185">Reference proteome</keyword>
<organism evidence="6 7">
    <name type="scientific">Rugosimonospora acidiphila</name>
    <dbReference type="NCBI Taxonomy" id="556531"/>
    <lineage>
        <taxon>Bacteria</taxon>
        <taxon>Bacillati</taxon>
        <taxon>Actinomycetota</taxon>
        <taxon>Actinomycetes</taxon>
        <taxon>Micromonosporales</taxon>
        <taxon>Micromonosporaceae</taxon>
        <taxon>Rugosimonospora</taxon>
    </lineage>
</organism>
<dbReference type="Pfam" id="PF13564">
    <property type="entry name" value="DoxX_2"/>
    <property type="match status" value="1"/>
</dbReference>
<sequence>MFIATIVVSLVFAALLLVSAAGKLRRSPSQVGTLERVGALGIAPVLAVLEIAGAVGLAAGLAWWPLGIAAGVGLALYFIGAAGAHLRVRDRTIAAPVVLLVVSLAAIAPRLASA</sequence>
<evidence type="ECO:0000256" key="1">
    <source>
        <dbReference type="ARBA" id="ARBA00004141"/>
    </source>
</evidence>
<evidence type="ECO:0000256" key="4">
    <source>
        <dbReference type="ARBA" id="ARBA00023136"/>
    </source>
</evidence>
<evidence type="ECO:0000256" key="3">
    <source>
        <dbReference type="ARBA" id="ARBA00022989"/>
    </source>
</evidence>
<dbReference type="InterPro" id="IPR032808">
    <property type="entry name" value="DoxX"/>
</dbReference>
<evidence type="ECO:0000256" key="2">
    <source>
        <dbReference type="ARBA" id="ARBA00022692"/>
    </source>
</evidence>
<evidence type="ECO:0000313" key="6">
    <source>
        <dbReference type="EMBL" id="GAA5194021.1"/>
    </source>
</evidence>
<comment type="caution">
    <text evidence="6">The sequence shown here is derived from an EMBL/GenBank/DDBJ whole genome shotgun (WGS) entry which is preliminary data.</text>
</comment>
<evidence type="ECO:0000256" key="5">
    <source>
        <dbReference type="SAM" id="Phobius"/>
    </source>
</evidence>
<evidence type="ECO:0008006" key="8">
    <source>
        <dbReference type="Google" id="ProtNLM"/>
    </source>
</evidence>
<feature type="transmembrane region" description="Helical" evidence="5">
    <location>
        <begin position="37"/>
        <end position="59"/>
    </location>
</feature>
<dbReference type="Proteomes" id="UP001501570">
    <property type="component" value="Unassembled WGS sequence"/>
</dbReference>
<feature type="transmembrane region" description="Helical" evidence="5">
    <location>
        <begin position="66"/>
        <end position="86"/>
    </location>
</feature>
<accession>A0ABP9SCW1</accession>
<comment type="subcellular location">
    <subcellularLocation>
        <location evidence="1">Membrane</location>
        <topology evidence="1">Multi-pass membrane protein</topology>
    </subcellularLocation>
</comment>
<proteinExistence type="predicted"/>
<protein>
    <recommendedName>
        <fullName evidence="8">DoxX-like family protein</fullName>
    </recommendedName>
</protein>
<evidence type="ECO:0000313" key="7">
    <source>
        <dbReference type="Proteomes" id="UP001501570"/>
    </source>
</evidence>
<feature type="transmembrane region" description="Helical" evidence="5">
    <location>
        <begin position="92"/>
        <end position="112"/>
    </location>
</feature>
<gene>
    <name evidence="6" type="ORF">GCM10023322_57390</name>
</gene>